<proteinExistence type="predicted"/>
<sequence length="134" mass="14675">MNFTLQQKICLIRHQIVIASFIILAAASLALGGEQPSACGAPQPIIGRAQTNFGKEIVGIYGSLLTLYLEGEPIAHTRSNPFGYFAFEPVLPCNTYQVAIRDKWFVYEAAVATVNPDDFTGHGAFVVFWVRAPE</sequence>
<evidence type="ECO:0000313" key="1">
    <source>
        <dbReference type="EMBL" id="MDL5055879.1"/>
    </source>
</evidence>
<evidence type="ECO:0000313" key="2">
    <source>
        <dbReference type="Proteomes" id="UP001230986"/>
    </source>
</evidence>
<reference evidence="1 2" key="1">
    <citation type="submission" date="2023-06" db="EMBL/GenBank/DDBJ databases">
        <title>Whole genome sequence of Oscillatoria calcuttensis NRMC-F 0142.</title>
        <authorList>
            <person name="Shakena Fathima T."/>
            <person name="Muralitharan G."/>
            <person name="Thajuddin N."/>
        </authorList>
    </citation>
    <scope>NUCLEOTIDE SEQUENCE [LARGE SCALE GENOMIC DNA]</scope>
    <source>
        <strain evidence="1 2">NRMC-F 0142</strain>
    </source>
</reference>
<gene>
    <name evidence="1" type="ORF">QQ055_00050</name>
</gene>
<evidence type="ECO:0008006" key="3">
    <source>
        <dbReference type="Google" id="ProtNLM"/>
    </source>
</evidence>
<comment type="caution">
    <text evidence="1">The sequence shown here is derived from an EMBL/GenBank/DDBJ whole genome shotgun (WGS) entry which is preliminary data.</text>
</comment>
<dbReference type="RefSeq" id="WP_286003988.1">
    <property type="nucleotide sequence ID" value="NZ_JASVEJ010000001.1"/>
</dbReference>
<protein>
    <recommendedName>
        <fullName evidence="3">Carboxypeptidase regulatory-like domain-containing protein</fullName>
    </recommendedName>
</protein>
<accession>A0ABT7LV65</accession>
<dbReference type="Proteomes" id="UP001230986">
    <property type="component" value="Unassembled WGS sequence"/>
</dbReference>
<name>A0ABT7LV65_9CYAN</name>
<dbReference type="EMBL" id="JASVEJ010000001">
    <property type="protein sequence ID" value="MDL5055879.1"/>
    <property type="molecule type" value="Genomic_DNA"/>
</dbReference>
<organism evidence="1 2">
    <name type="scientific">Geitlerinema calcuttense NRMC-F 0142</name>
    <dbReference type="NCBI Taxonomy" id="2922238"/>
    <lineage>
        <taxon>Bacteria</taxon>
        <taxon>Bacillati</taxon>
        <taxon>Cyanobacteriota</taxon>
        <taxon>Cyanophyceae</taxon>
        <taxon>Geitlerinematales</taxon>
        <taxon>Geitlerinemataceae</taxon>
        <taxon>Geitlerinema</taxon>
    </lineage>
</organism>
<keyword evidence="2" id="KW-1185">Reference proteome</keyword>